<dbReference type="CDD" id="cd00077">
    <property type="entry name" value="HDc"/>
    <property type="match status" value="1"/>
</dbReference>
<accession>A0ABP3Q2D9</accession>
<dbReference type="EMBL" id="BAAAHD010000043">
    <property type="protein sequence ID" value="GAA0577347.1"/>
    <property type="molecule type" value="Genomic_DNA"/>
</dbReference>
<dbReference type="SUPFAM" id="SSF109604">
    <property type="entry name" value="HD-domain/PDEase-like"/>
    <property type="match status" value="1"/>
</dbReference>
<reference evidence="3" key="1">
    <citation type="journal article" date="2019" name="Int. J. Syst. Evol. Microbiol.">
        <title>The Global Catalogue of Microorganisms (GCM) 10K type strain sequencing project: providing services to taxonomists for standard genome sequencing and annotation.</title>
        <authorList>
            <consortium name="The Broad Institute Genomics Platform"/>
            <consortium name="The Broad Institute Genome Sequencing Center for Infectious Disease"/>
            <person name="Wu L."/>
            <person name="Ma J."/>
        </authorList>
    </citation>
    <scope>NUCLEOTIDE SEQUENCE [LARGE SCALE GENOMIC DNA]</scope>
    <source>
        <strain evidence="3">JCM 10667</strain>
    </source>
</reference>
<sequence length="199" mass="22453">MDVHPRRRSVEPMNKNTAAWARDLVRKHLETSLPRRWAHTQGVARQARTLAPILGDHADLLEAAAWLHDIGYAPELAETGFHPLDGARYLRETHQADEHLCRLVAHHSCALIEASERGLAKVLALEFHAAPPPMSDFLIYCDMTTSPDGHCIQVGSRLSEIRDRYGSNHIVTKFVRTAEPHLTDAVHRIQQMHRTFSAT</sequence>
<dbReference type="Proteomes" id="UP001501427">
    <property type="component" value="Unassembled WGS sequence"/>
</dbReference>
<comment type="caution">
    <text evidence="2">The sequence shown here is derived from an EMBL/GenBank/DDBJ whole genome shotgun (WGS) entry which is preliminary data.</text>
</comment>
<evidence type="ECO:0000313" key="3">
    <source>
        <dbReference type="Proteomes" id="UP001501427"/>
    </source>
</evidence>
<dbReference type="InterPro" id="IPR003607">
    <property type="entry name" value="HD/PDEase_dom"/>
</dbReference>
<proteinExistence type="predicted"/>
<name>A0ABP3Q2D9_9ACTN</name>
<protein>
    <submittedName>
        <fullName evidence="2">HDIG domain-containing protein</fullName>
    </submittedName>
</protein>
<gene>
    <name evidence="2" type="ORF">GCM10009546_44760</name>
</gene>
<keyword evidence="3" id="KW-1185">Reference proteome</keyword>
<dbReference type="Gene3D" id="1.10.3210.10">
    <property type="entry name" value="Hypothetical protein af1432"/>
    <property type="match status" value="1"/>
</dbReference>
<dbReference type="Pfam" id="PF01966">
    <property type="entry name" value="HD"/>
    <property type="match status" value="1"/>
</dbReference>
<organism evidence="2 3">
    <name type="scientific">Actinomadura livida</name>
    <dbReference type="NCBI Taxonomy" id="79909"/>
    <lineage>
        <taxon>Bacteria</taxon>
        <taxon>Bacillati</taxon>
        <taxon>Actinomycetota</taxon>
        <taxon>Actinomycetes</taxon>
        <taxon>Streptosporangiales</taxon>
        <taxon>Thermomonosporaceae</taxon>
        <taxon>Actinomadura</taxon>
    </lineage>
</organism>
<feature type="domain" description="HD" evidence="1">
    <location>
        <begin position="36"/>
        <end position="112"/>
    </location>
</feature>
<evidence type="ECO:0000313" key="2">
    <source>
        <dbReference type="EMBL" id="GAA0577347.1"/>
    </source>
</evidence>
<evidence type="ECO:0000259" key="1">
    <source>
        <dbReference type="Pfam" id="PF01966"/>
    </source>
</evidence>
<dbReference type="InterPro" id="IPR006674">
    <property type="entry name" value="HD_domain"/>
</dbReference>